<dbReference type="OrthoDB" id="2436897at2759"/>
<dbReference type="AlphaFoldDB" id="A0A9N9HDN7"/>
<sequence>AVCERNFSILKWLFENKHTQLSLLQIESIAKIRSFYVSNINKELRVYGKDVNNKNLRENLNNSVIMQQTEDLEIEDNNNNDL</sequence>
<evidence type="ECO:0000313" key="1">
    <source>
        <dbReference type="EMBL" id="CAG8665996.1"/>
    </source>
</evidence>
<comment type="caution">
    <text evidence="1">The sequence shown here is derived from an EMBL/GenBank/DDBJ whole genome shotgun (WGS) entry which is preliminary data.</text>
</comment>
<dbReference type="EMBL" id="CAJVQA010008057">
    <property type="protein sequence ID" value="CAG8665996.1"/>
    <property type="molecule type" value="Genomic_DNA"/>
</dbReference>
<protein>
    <submittedName>
        <fullName evidence="1">17222_t:CDS:1</fullName>
    </submittedName>
</protein>
<accession>A0A9N9HDN7</accession>
<gene>
    <name evidence="1" type="ORF">CPELLU_LOCUS10029</name>
</gene>
<keyword evidence="2" id="KW-1185">Reference proteome</keyword>
<name>A0A9N9HDN7_9GLOM</name>
<organism evidence="1 2">
    <name type="scientific">Cetraspora pellucida</name>
    <dbReference type="NCBI Taxonomy" id="1433469"/>
    <lineage>
        <taxon>Eukaryota</taxon>
        <taxon>Fungi</taxon>
        <taxon>Fungi incertae sedis</taxon>
        <taxon>Mucoromycota</taxon>
        <taxon>Glomeromycotina</taxon>
        <taxon>Glomeromycetes</taxon>
        <taxon>Diversisporales</taxon>
        <taxon>Gigasporaceae</taxon>
        <taxon>Cetraspora</taxon>
    </lineage>
</organism>
<dbReference type="Proteomes" id="UP000789759">
    <property type="component" value="Unassembled WGS sequence"/>
</dbReference>
<feature type="non-terminal residue" evidence="1">
    <location>
        <position position="1"/>
    </location>
</feature>
<proteinExistence type="predicted"/>
<reference evidence="1" key="1">
    <citation type="submission" date="2021-06" db="EMBL/GenBank/DDBJ databases">
        <authorList>
            <person name="Kallberg Y."/>
            <person name="Tangrot J."/>
            <person name="Rosling A."/>
        </authorList>
    </citation>
    <scope>NUCLEOTIDE SEQUENCE</scope>
    <source>
        <strain evidence="1">FL966</strain>
    </source>
</reference>
<evidence type="ECO:0000313" key="2">
    <source>
        <dbReference type="Proteomes" id="UP000789759"/>
    </source>
</evidence>